<gene>
    <name evidence="2" type="ORF">B4U80_14820</name>
</gene>
<evidence type="ECO:0000313" key="2">
    <source>
        <dbReference type="EMBL" id="RWR99593.1"/>
    </source>
</evidence>
<feature type="non-terminal residue" evidence="2">
    <location>
        <position position="1"/>
    </location>
</feature>
<dbReference type="Gene3D" id="1.10.10.10">
    <property type="entry name" value="Winged helix-like DNA-binding domain superfamily/Winged helix DNA-binding domain"/>
    <property type="match status" value="1"/>
</dbReference>
<dbReference type="InterPro" id="IPR036388">
    <property type="entry name" value="WH-like_DNA-bd_sf"/>
</dbReference>
<organism evidence="2 3">
    <name type="scientific">Leptotrombidium deliense</name>
    <dbReference type="NCBI Taxonomy" id="299467"/>
    <lineage>
        <taxon>Eukaryota</taxon>
        <taxon>Metazoa</taxon>
        <taxon>Ecdysozoa</taxon>
        <taxon>Arthropoda</taxon>
        <taxon>Chelicerata</taxon>
        <taxon>Arachnida</taxon>
        <taxon>Acari</taxon>
        <taxon>Acariformes</taxon>
        <taxon>Trombidiformes</taxon>
        <taxon>Prostigmata</taxon>
        <taxon>Anystina</taxon>
        <taxon>Parasitengona</taxon>
        <taxon>Trombiculoidea</taxon>
        <taxon>Trombiculidae</taxon>
        <taxon>Leptotrombidium</taxon>
    </lineage>
</organism>
<dbReference type="GO" id="GO:0032259">
    <property type="term" value="P:methylation"/>
    <property type="evidence" value="ECO:0007669"/>
    <property type="project" value="UniProtKB-KW"/>
</dbReference>
<keyword evidence="2" id="KW-0808">Transferase</keyword>
<comment type="caution">
    <text evidence="2">The sequence shown here is derived from an EMBL/GenBank/DDBJ whole genome shotgun (WGS) entry which is preliminary data.</text>
</comment>
<proteinExistence type="predicted"/>
<feature type="domain" description="O-methyltransferase dimerisation" evidence="1">
    <location>
        <begin position="24"/>
        <end position="87"/>
    </location>
</feature>
<dbReference type="PROSITE" id="PS51683">
    <property type="entry name" value="SAM_OMT_II"/>
    <property type="match status" value="1"/>
</dbReference>
<dbReference type="AlphaFoldDB" id="A0A443Q9A0"/>
<dbReference type="GO" id="GO:0046983">
    <property type="term" value="F:protein dimerization activity"/>
    <property type="evidence" value="ECO:0007669"/>
    <property type="project" value="InterPro"/>
</dbReference>
<keyword evidence="2" id="KW-0489">Methyltransferase</keyword>
<dbReference type="SUPFAM" id="SSF46785">
    <property type="entry name" value="Winged helix' DNA-binding domain"/>
    <property type="match status" value="1"/>
</dbReference>
<protein>
    <submittedName>
        <fullName evidence="2">Methylase-like protein</fullName>
    </submittedName>
</protein>
<keyword evidence="3" id="KW-1185">Reference proteome</keyword>
<reference evidence="2 3" key="1">
    <citation type="journal article" date="2018" name="Gigascience">
        <title>Genomes of trombidid mites reveal novel predicted allergens and laterally-transferred genes associated with secondary metabolism.</title>
        <authorList>
            <person name="Dong X."/>
            <person name="Chaisiri K."/>
            <person name="Xia D."/>
            <person name="Armstrong S.D."/>
            <person name="Fang Y."/>
            <person name="Donnelly M.J."/>
            <person name="Kadowaki T."/>
            <person name="McGarry J.W."/>
            <person name="Darby A.C."/>
            <person name="Makepeace B.L."/>
        </authorList>
    </citation>
    <scope>NUCLEOTIDE SEQUENCE [LARGE SCALE GENOMIC DNA]</scope>
    <source>
        <strain evidence="2">UoL-UT</strain>
    </source>
</reference>
<feature type="non-terminal residue" evidence="2">
    <location>
        <position position="128"/>
    </location>
</feature>
<evidence type="ECO:0000313" key="3">
    <source>
        <dbReference type="Proteomes" id="UP000288716"/>
    </source>
</evidence>
<dbReference type="GO" id="GO:0008168">
    <property type="term" value="F:methyltransferase activity"/>
    <property type="evidence" value="ECO:0007669"/>
    <property type="project" value="UniProtKB-KW"/>
</dbReference>
<dbReference type="Pfam" id="PF08100">
    <property type="entry name" value="Dimerisation"/>
    <property type="match status" value="1"/>
</dbReference>
<dbReference type="InterPro" id="IPR012967">
    <property type="entry name" value="COMT_dimerisation"/>
</dbReference>
<name>A0A443Q9A0_9ACAR</name>
<dbReference type="Proteomes" id="UP000288716">
    <property type="component" value="Unassembled WGS sequence"/>
</dbReference>
<dbReference type="InterPro" id="IPR016461">
    <property type="entry name" value="COMT-like"/>
</dbReference>
<dbReference type="EMBL" id="NCKV01063003">
    <property type="protein sequence ID" value="RWR99593.1"/>
    <property type="molecule type" value="Genomic_DNA"/>
</dbReference>
<dbReference type="InterPro" id="IPR036390">
    <property type="entry name" value="WH_DNA-bd_sf"/>
</dbReference>
<sequence>TDENCAKMQSTIGELVLNTTKGYIVFCAAQLGLVDHLANKSMNADELSKLTNTHSNSLYRLLRGLASLDFLKEDANGVFTVTETGHYLRDGVKGSIKYPILYHFGTHCVALPQMIHTLKTGETAFDHL</sequence>
<dbReference type="STRING" id="299467.A0A443Q9A0"/>
<evidence type="ECO:0000259" key="1">
    <source>
        <dbReference type="Pfam" id="PF08100"/>
    </source>
</evidence>
<dbReference type="VEuPathDB" id="VectorBase:LDEU014560"/>
<accession>A0A443Q9A0</accession>